<gene>
    <name evidence="1" type="ORF">SDC9_33347</name>
</gene>
<dbReference type="EMBL" id="VSSQ01000237">
    <property type="protein sequence ID" value="MPL87347.1"/>
    <property type="molecule type" value="Genomic_DNA"/>
</dbReference>
<evidence type="ECO:0000313" key="1">
    <source>
        <dbReference type="EMBL" id="MPL87347.1"/>
    </source>
</evidence>
<accession>A0A644V808</accession>
<comment type="caution">
    <text evidence="1">The sequence shown here is derived from an EMBL/GenBank/DDBJ whole genome shotgun (WGS) entry which is preliminary data.</text>
</comment>
<organism evidence="1">
    <name type="scientific">bioreactor metagenome</name>
    <dbReference type="NCBI Taxonomy" id="1076179"/>
    <lineage>
        <taxon>unclassified sequences</taxon>
        <taxon>metagenomes</taxon>
        <taxon>ecological metagenomes</taxon>
    </lineage>
</organism>
<reference evidence="1" key="1">
    <citation type="submission" date="2019-08" db="EMBL/GenBank/DDBJ databases">
        <authorList>
            <person name="Kucharzyk K."/>
            <person name="Murdoch R.W."/>
            <person name="Higgins S."/>
            <person name="Loffler F."/>
        </authorList>
    </citation>
    <scope>NUCLEOTIDE SEQUENCE</scope>
</reference>
<name>A0A644V808_9ZZZZ</name>
<protein>
    <submittedName>
        <fullName evidence="1">Uncharacterized protein</fullName>
    </submittedName>
</protein>
<proteinExistence type="predicted"/>
<dbReference type="AlphaFoldDB" id="A0A644V808"/>
<sequence>MLIFYVTVKRMVNYLCSVEKINMNIDVFYKNVSNPTTITPIINEISQHHTIMTG</sequence>